<keyword evidence="1" id="KW-0812">Transmembrane</keyword>
<keyword evidence="3" id="KW-1185">Reference proteome</keyword>
<comment type="caution">
    <text evidence="2">The sequence shown here is derived from an EMBL/GenBank/DDBJ whole genome shotgun (WGS) entry which is preliminary data.</text>
</comment>
<reference evidence="2 3" key="1">
    <citation type="submission" date="2024-04" db="EMBL/GenBank/DDBJ databases">
        <title>Defined microbial consortia suppress multidrug-resistant proinflammatory Enterobacteriaceae via ecological control.</title>
        <authorList>
            <person name="Furuichi M."/>
            <person name="Kawaguchi T."/>
            <person name="Pust M."/>
            <person name="Yasuma K."/>
            <person name="Plichta D."/>
            <person name="Hasegawa N."/>
            <person name="Ohya T."/>
            <person name="Bhattarai S."/>
            <person name="Sasajima S."/>
            <person name="Aoto Y."/>
            <person name="Tuganbaev T."/>
            <person name="Yaginuma M."/>
            <person name="Ueda M."/>
            <person name="Okahashi N."/>
            <person name="Amafuji K."/>
            <person name="Kiridooshi Y."/>
            <person name="Sugita K."/>
            <person name="Strazar M."/>
            <person name="Skelly A."/>
            <person name="Suda W."/>
            <person name="Hattori M."/>
            <person name="Nakamoto N."/>
            <person name="Caballero S."/>
            <person name="Norman J."/>
            <person name="Olle B."/>
            <person name="Tanoue T."/>
            <person name="Arita M."/>
            <person name="Bucci V."/>
            <person name="Atarashi K."/>
            <person name="Xavier R."/>
            <person name="Honda K."/>
        </authorList>
    </citation>
    <scope>NUCLEOTIDE SEQUENCE [LARGE SCALE GENOMIC DNA]</scope>
    <source>
        <strain evidence="3">f13</strain>
    </source>
</reference>
<keyword evidence="1" id="KW-0472">Membrane</keyword>
<evidence type="ECO:0000313" key="2">
    <source>
        <dbReference type="EMBL" id="GAA6270369.1"/>
    </source>
</evidence>
<name>A0ABQ0B262_9FIRM</name>
<dbReference type="EMBL" id="BAABXL010000001">
    <property type="protein sequence ID" value="GAA6270369.1"/>
    <property type="molecule type" value="Genomic_DNA"/>
</dbReference>
<gene>
    <name evidence="2" type="ORF">F130042H8_34290</name>
</gene>
<organism evidence="2 3">
    <name type="scientific">Enterocloster alcoholdehydrogenati</name>
    <dbReference type="NCBI Taxonomy" id="2547410"/>
    <lineage>
        <taxon>Bacteria</taxon>
        <taxon>Bacillati</taxon>
        <taxon>Bacillota</taxon>
        <taxon>Clostridia</taxon>
        <taxon>Lachnospirales</taxon>
        <taxon>Lachnospiraceae</taxon>
        <taxon>Enterocloster</taxon>
    </lineage>
</organism>
<dbReference type="Proteomes" id="UP001600894">
    <property type="component" value="Unassembled WGS sequence"/>
</dbReference>
<sequence>MLIDQKKNKNIHMLRPIYVPVSNTIRGVFGTQGYIFAVCKFVRRLPNRYFRNYINSYRNPYGHKEVDEKNHTIMNMQVHTLGEKNKGKVIMLLENQSHHAGFCAVWVYILNRLSFSDKMGFYHVIDWEESEFYHEDHPIHGSTSIFEYYFKQPSGITLEDARKSNFVVYDWNNPEFGYNDTFHVGDTNDYRFTEKDIEQFAEIQRKYVHLHGDIASDIEKQIQSLFRGKKNVVGVHARGADAKIGYKGHPTIVTAEDYIGETEKMVEKLKADLVFLATDDQDILNKFKQAFGDKLVYYSDVIRSTGTVMNCFIEKPRENHHYLLGLEIIRDVYTLSICSGFVCGMSYVSFIVQIIKRANRECFDDFIRIFKGINQVGKDLNNASTRKKIGREWKQQLNDQKNIK</sequence>
<protein>
    <submittedName>
        <fullName evidence="2">Uncharacterized protein</fullName>
    </submittedName>
</protein>
<accession>A0ABQ0B262</accession>
<dbReference type="RefSeq" id="WP_390470936.1">
    <property type="nucleotide sequence ID" value="NZ_BAABXL010000001.1"/>
</dbReference>
<feature type="transmembrane region" description="Helical" evidence="1">
    <location>
        <begin position="332"/>
        <end position="352"/>
    </location>
</feature>
<keyword evidence="1" id="KW-1133">Transmembrane helix</keyword>
<evidence type="ECO:0000313" key="3">
    <source>
        <dbReference type="Proteomes" id="UP001600894"/>
    </source>
</evidence>
<dbReference type="Gene3D" id="3.40.50.11350">
    <property type="match status" value="1"/>
</dbReference>
<proteinExistence type="predicted"/>
<evidence type="ECO:0000256" key="1">
    <source>
        <dbReference type="SAM" id="Phobius"/>
    </source>
</evidence>